<reference evidence="2" key="1">
    <citation type="submission" date="2018-11" db="EMBL/GenBank/DDBJ databases">
        <authorList>
            <person name="Alioto T."/>
            <person name="Alioto T."/>
        </authorList>
    </citation>
    <scope>NUCLEOTIDE SEQUENCE</scope>
</reference>
<sequence>MRSRKDINKTYENDKSDLSKRVKKSSAKIDYMTDLQKIIDDTANQSKLSLGQKYLMLIRMTHMEDGNIKSQETLPECNLQGISDNKLSYEKTEDSITVRVNHNLPKTDSNLEKSLKHENNIESCSSVVELEPNEPETDSFELPEPVPNLTSTQTNSPSMPVSYSTTLPSELSLVSLPVTLSSVSVTPTTKSLFAAPREKVSVFEFFLRNSFFIEKRNKNIFITDAKFMPNNFYIAITEKSYPRCMVYNKDGLKKGQIELSGEPDSIAVMKSNRIAVTLTGEEKVCVIDTNKWQFIYIIHVHGECKGLVYFENNLIANCIDEGFVYNNDAGKIVKRNRITGEFYFHFDNQGNLYSSKMETNKVNVHNLTTDKYSVYHLKGLNNPGGMATDRENNLFVSCNDHNLICVKQSLHSTTNIVLDRSDGIVRPWSIDYNLDNDELLVMNDNARSIFIFKKK</sequence>
<accession>A0A8B6DBM1</accession>
<proteinExistence type="predicted"/>
<evidence type="ECO:0000313" key="3">
    <source>
        <dbReference type="Proteomes" id="UP000596742"/>
    </source>
</evidence>
<feature type="compositionally biased region" description="Polar residues" evidence="1">
    <location>
        <begin position="148"/>
        <end position="162"/>
    </location>
</feature>
<dbReference type="Proteomes" id="UP000596742">
    <property type="component" value="Unassembled WGS sequence"/>
</dbReference>
<feature type="compositionally biased region" description="Acidic residues" evidence="1">
    <location>
        <begin position="131"/>
        <end position="141"/>
    </location>
</feature>
<dbReference type="SUPFAM" id="SSF63829">
    <property type="entry name" value="Calcium-dependent phosphotriesterase"/>
    <property type="match status" value="1"/>
</dbReference>
<dbReference type="AlphaFoldDB" id="A0A8B6DBM1"/>
<dbReference type="EMBL" id="UYJE01003163">
    <property type="protein sequence ID" value="VDI17053.1"/>
    <property type="molecule type" value="Genomic_DNA"/>
</dbReference>
<evidence type="ECO:0000313" key="2">
    <source>
        <dbReference type="EMBL" id="VDI17053.1"/>
    </source>
</evidence>
<protein>
    <submittedName>
        <fullName evidence="2">Uncharacterized protein</fullName>
    </submittedName>
</protein>
<dbReference type="OrthoDB" id="6189179at2759"/>
<keyword evidence="3" id="KW-1185">Reference proteome</keyword>
<dbReference type="InterPro" id="IPR011042">
    <property type="entry name" value="6-blade_b-propeller_TolB-like"/>
</dbReference>
<organism evidence="2 3">
    <name type="scientific">Mytilus galloprovincialis</name>
    <name type="common">Mediterranean mussel</name>
    <dbReference type="NCBI Taxonomy" id="29158"/>
    <lineage>
        <taxon>Eukaryota</taxon>
        <taxon>Metazoa</taxon>
        <taxon>Spiralia</taxon>
        <taxon>Lophotrochozoa</taxon>
        <taxon>Mollusca</taxon>
        <taxon>Bivalvia</taxon>
        <taxon>Autobranchia</taxon>
        <taxon>Pteriomorphia</taxon>
        <taxon>Mytilida</taxon>
        <taxon>Mytiloidea</taxon>
        <taxon>Mytilidae</taxon>
        <taxon>Mytilinae</taxon>
        <taxon>Mytilus</taxon>
    </lineage>
</organism>
<name>A0A8B6DBM1_MYTGA</name>
<feature type="region of interest" description="Disordered" evidence="1">
    <location>
        <begin position="128"/>
        <end position="162"/>
    </location>
</feature>
<dbReference type="Gene3D" id="2.120.10.30">
    <property type="entry name" value="TolB, C-terminal domain"/>
    <property type="match status" value="1"/>
</dbReference>
<gene>
    <name evidence="2" type="ORF">MGAL_10B082748</name>
</gene>
<comment type="caution">
    <text evidence="2">The sequence shown here is derived from an EMBL/GenBank/DDBJ whole genome shotgun (WGS) entry which is preliminary data.</text>
</comment>
<evidence type="ECO:0000256" key="1">
    <source>
        <dbReference type="SAM" id="MobiDB-lite"/>
    </source>
</evidence>